<accession>A0A419AZ65</accession>
<sequence>MIYKKNYNSIFVLGLVIIIVALLGIVLGGVSFYSTYQLEKFGEKELCFTSKCIIDFSKKNEGVINILQVTAWLLTIIATIGGMFVALMTYRTGIKNSNFSNHISHLNMFRDFINSEILKRKYLTPEGVNIYQWYFLIFPNSKHGDVSISSTYNDSIFNIRDIVCEANDKIAEATGTYDYRTHQFKIIDSLSKLGIKVSNGTKNEFIAIELQVFDLIDCVNMTFTNSSLELKKLERKYS</sequence>
<keyword evidence="1" id="KW-1133">Transmembrane helix</keyword>
<evidence type="ECO:0000313" key="3">
    <source>
        <dbReference type="Proteomes" id="UP000283655"/>
    </source>
</evidence>
<dbReference type="RefSeq" id="WP_119872886.1">
    <property type="nucleotide sequence ID" value="NZ_QZDH01000008.1"/>
</dbReference>
<keyword evidence="1" id="KW-0472">Membrane</keyword>
<comment type="caution">
    <text evidence="2">The sequence shown here is derived from an EMBL/GenBank/DDBJ whole genome shotgun (WGS) entry which is preliminary data.</text>
</comment>
<dbReference type="AlphaFoldDB" id="A0A419AZ65"/>
<dbReference type="EMBL" id="QZDH01000008">
    <property type="protein sequence ID" value="RJL53704.1"/>
    <property type="molecule type" value="Genomic_DNA"/>
</dbReference>
<feature type="transmembrane region" description="Helical" evidence="1">
    <location>
        <begin position="12"/>
        <end position="33"/>
    </location>
</feature>
<dbReference type="Proteomes" id="UP000283655">
    <property type="component" value="Unassembled WGS sequence"/>
</dbReference>
<organism evidence="2 3">
    <name type="scientific">Pectobacterium carotovorum</name>
    <name type="common">Erwinia carotovora</name>
    <dbReference type="NCBI Taxonomy" id="554"/>
    <lineage>
        <taxon>Bacteria</taxon>
        <taxon>Pseudomonadati</taxon>
        <taxon>Pseudomonadota</taxon>
        <taxon>Gammaproteobacteria</taxon>
        <taxon>Enterobacterales</taxon>
        <taxon>Pectobacteriaceae</taxon>
        <taxon>Pectobacterium</taxon>
    </lineage>
</organism>
<name>A0A419AZ65_PECCA</name>
<proteinExistence type="predicted"/>
<evidence type="ECO:0000256" key="1">
    <source>
        <dbReference type="SAM" id="Phobius"/>
    </source>
</evidence>
<dbReference type="NCBIfam" id="NF038235">
    <property type="entry name" value="retron_Ec48_2TM"/>
    <property type="match status" value="1"/>
</dbReference>
<evidence type="ECO:0000313" key="2">
    <source>
        <dbReference type="EMBL" id="RJL53704.1"/>
    </source>
</evidence>
<keyword evidence="1" id="KW-0812">Transmembrane</keyword>
<feature type="transmembrane region" description="Helical" evidence="1">
    <location>
        <begin position="69"/>
        <end position="90"/>
    </location>
</feature>
<reference evidence="2 3" key="1">
    <citation type="submission" date="2018-09" db="EMBL/GenBank/DDBJ databases">
        <title>Phylogenetic diversity of Pectobacterium and Dickeya strains causing blackleg disease of potato in Morocco.</title>
        <authorList>
            <person name="Oulghazi S."/>
            <person name="Moumni M."/>
            <person name="Faure D."/>
        </authorList>
    </citation>
    <scope>NUCLEOTIDE SEQUENCE [LARGE SCALE GENOMIC DNA]</scope>
    <source>
        <strain evidence="2 3">S1.15.11.2D</strain>
    </source>
</reference>
<protein>
    <submittedName>
        <fullName evidence="2">Uncharacterized protein</fullName>
    </submittedName>
</protein>
<gene>
    <name evidence="2" type="ORF">D5071_03720</name>
</gene>
<dbReference type="InterPro" id="IPR053597">
    <property type="entry name" value="Retron_Ec48_antiviral"/>
</dbReference>